<dbReference type="OrthoDB" id="27883at10239"/>
<dbReference type="EMBL" id="AF512031">
    <property type="protein sequence ID" value="AAP29841.1"/>
    <property type="molecule type" value="Genomic_DNA"/>
</dbReference>
<reference evidence="2 3" key="7">
    <citation type="journal article" date="2000" name="Virology">
        <title>Identification and molecular characterization of the Choristoneura fumiferana multicapsid nucleopolyhedrovirus genomic region encoding the regulatory genes pkip, p47, lef-12, and gta.</title>
        <authorList>
            <person name="Lapointe R."/>
            <person name="Back D.W."/>
            <person name="Ding Q."/>
            <person name="Carstens E.B."/>
        </authorList>
    </citation>
    <scope>NUCLEOTIDE SEQUENCE [LARGE SCALE GENOMIC DNA]</scope>
</reference>
<dbReference type="Pfam" id="PF06150">
    <property type="entry name" value="ChaB"/>
    <property type="match status" value="1"/>
</dbReference>
<evidence type="ECO:0008006" key="4">
    <source>
        <dbReference type="Google" id="ProtNLM"/>
    </source>
</evidence>
<dbReference type="SUPFAM" id="SSF140376">
    <property type="entry name" value="ChaB-like"/>
    <property type="match status" value="1"/>
</dbReference>
<sequence>MLPEKLHNLPHNGKRIFHKFYDRSLCKFGNKEIAVKLAVCAVRKKYTLVNGQWRPKSNANDADTTSSSSSDSSTETDDSSDAPPARHPV</sequence>
<dbReference type="GeneID" id="1482715"/>
<dbReference type="InterPro" id="IPR009317">
    <property type="entry name" value="ChaB"/>
</dbReference>
<evidence type="ECO:0000256" key="1">
    <source>
        <dbReference type="SAM" id="MobiDB-lite"/>
    </source>
</evidence>
<protein>
    <recommendedName>
        <fullName evidence="4">ChaB-like protein</fullName>
    </recommendedName>
</protein>
<reference evidence="2 3" key="6">
    <citation type="journal article" date="1996" name="Virology">
        <title>Identification, molecular cloning, and transcription analysis of the Choristoneura fumiferana nuclear polyhedrosis virus spindle-like protein gene.</title>
        <authorList>
            <person name="Liu J.J."/>
            <person name="Carstens E.B."/>
        </authorList>
    </citation>
    <scope>NUCLEOTIDE SEQUENCE [LARGE SCALE GENOMIC DNA]</scope>
</reference>
<evidence type="ECO:0000313" key="2">
    <source>
        <dbReference type="EMBL" id="AAP29841.1"/>
    </source>
</evidence>
<dbReference type="RefSeq" id="NP_848368.1">
    <property type="nucleotide sequence ID" value="NC_004778.3"/>
</dbReference>
<dbReference type="Proteomes" id="UP000204418">
    <property type="component" value="Segment"/>
</dbReference>
<dbReference type="InterPro" id="IPR037205">
    <property type="entry name" value="ChaB_sf"/>
</dbReference>
<dbReference type="Gene3D" id="1.10.1740.70">
    <property type="entry name" value="ChaB"/>
    <property type="match status" value="1"/>
</dbReference>
<reference evidence="2 3" key="2">
    <citation type="journal article" date="1995" name="J. Gen. Virol.">
        <title>Characterization, sequencing and phylogeny of the ecdysteroid UDP-glucosyltransferase gene from two distinct nuclear polyhedrosis viruses isolated from Choristoneura fumiferana.</title>
        <authorList>
            <person name="Barrett J.W."/>
            <person name="Krell P.J."/>
            <person name="Arif B.M."/>
        </authorList>
    </citation>
    <scope>NUCLEOTIDE SEQUENCE [LARGE SCALE GENOMIC DNA]</scope>
</reference>
<feature type="region of interest" description="Disordered" evidence="1">
    <location>
        <begin position="51"/>
        <end position="89"/>
    </location>
</feature>
<reference evidence="2 3" key="9">
    <citation type="journal article" date="2005" name="J. Gen. Virol.">
        <title>Analysis of the Choristoneura fumiferana nucleopolyhedrovirus genome.</title>
        <authorList>
            <person name="de Jong J.G."/>
            <person name="Lauzon H.A."/>
            <person name="Dominy C."/>
            <person name="Poloumienko A."/>
            <person name="Carstens E.B."/>
            <person name="Arif B.M."/>
            <person name="Krell P.J."/>
        </authorList>
    </citation>
    <scope>NUCLEOTIDE SEQUENCE [LARGE SCALE GENOMIC DNA]</scope>
</reference>
<organism evidence="2 3">
    <name type="scientific">Choristoneura fumiferana nuclear polyhedrosis virus</name>
    <name type="common">CfMNPV</name>
    <dbReference type="NCBI Taxonomy" id="208973"/>
    <lineage>
        <taxon>Viruses</taxon>
        <taxon>Viruses incertae sedis</taxon>
        <taxon>Naldaviricetes</taxon>
        <taxon>Lefavirales</taxon>
        <taxon>Baculoviridae</taxon>
        <taxon>Alphabaculovirus</taxon>
        <taxon>Alphabaculovirus chofumiferanae</taxon>
    </lineage>
</organism>
<keyword evidence="3" id="KW-1185">Reference proteome</keyword>
<reference evidence="2 3" key="4">
    <citation type="journal article" date="1995" name="Virology">
        <title>Identification, localization, transcription, and sequence analysis of the Choristoneura fumiferana nuclear polyhedrosis virus DNA polymerase gene.</title>
        <authorList>
            <person name="Liu J.J."/>
            <person name="Carstens E.B."/>
        </authorList>
    </citation>
    <scope>NUCLEOTIDE SEQUENCE [LARGE SCALE GENOMIC DNA]</scope>
</reference>
<organismHost>
    <name type="scientific">Choristoneura fumiferana</name>
    <name type="common">Spruce budworm moth</name>
    <name type="synonym">Archips fumiferana</name>
    <dbReference type="NCBI Taxonomy" id="7141"/>
</organismHost>
<accession>Q7TLT7</accession>
<feature type="compositionally biased region" description="Low complexity" evidence="1">
    <location>
        <begin position="57"/>
        <end position="73"/>
    </location>
</feature>
<dbReference type="KEGG" id="vg:1482715"/>
<proteinExistence type="predicted"/>
<reference evidence="2 3" key="8">
    <citation type="journal article" date="2002" name="Virus Res.">
        <title>Identification and molecular characterization of the baculovirus CfMNPV early genes: ie-1, ie-2 and pe38.</title>
        <authorList>
            <person name="Carstens E.B."/>
            <person name="Liu J.J."/>
            <person name="Dominy C."/>
        </authorList>
    </citation>
    <scope>NUCLEOTIDE SEQUENCE [LARGE SCALE GENOMIC DNA]</scope>
</reference>
<evidence type="ECO:0000313" key="3">
    <source>
        <dbReference type="Proteomes" id="UP000204418"/>
    </source>
</evidence>
<name>Q7TLT7_NPVCF</name>
<reference evidence="2 3" key="1">
    <citation type="journal article" date="1992" name="Virus Res.">
        <title>Identification of bent DNA and ARS fragments in the genome of Choristoneura fumiferana nuclear polyhedrosis virus.</title>
        <authorList>
            <person name="Lee H.Y."/>
            <person name="Arif B."/>
            <person name="Dobos P."/>
            <person name="Krell P."/>
        </authorList>
    </citation>
    <scope>NUCLEOTIDE SEQUENCE [LARGE SCALE GENOMIC DNA]</scope>
</reference>
<reference evidence="2 3" key="5">
    <citation type="journal article" date="1996" name="Virology">
        <title>Studies of Choristoneura fumiferana nuclear polyhedrosis virus gene expression in insect cells.</title>
        <authorList>
            <person name="Qiu W."/>
            <person name="Liu J.J."/>
            <person name="Carstens E.B."/>
        </authorList>
    </citation>
    <scope>NUCLEOTIDE SEQUENCE [LARGE SCALE GENOMIC DNA]</scope>
</reference>
<reference evidence="2 3" key="3">
    <citation type="journal article" date="1995" name="Virology">
        <title>Identification and analysis of a putative origin of DNA replication in the Choristoneura fumiferana multinucleocapsid nuclear polyhedrosis virus genome.</title>
        <authorList>
            <person name="Xie W.D."/>
            <person name="Arif B."/>
            <person name="Dobos P."/>
            <person name="Krell P.J."/>
        </authorList>
    </citation>
    <scope>NUCLEOTIDE SEQUENCE [LARGE SCALE GENOMIC DNA]</scope>
</reference>